<keyword evidence="1" id="KW-0472">Membrane</keyword>
<keyword evidence="1" id="KW-0812">Transmembrane</keyword>
<name>A0ABU4RBI8_9FLAO</name>
<feature type="transmembrane region" description="Helical" evidence="1">
    <location>
        <begin position="6"/>
        <end position="24"/>
    </location>
</feature>
<keyword evidence="1" id="KW-1133">Transmembrane helix</keyword>
<dbReference type="EMBL" id="JAWXVI010000006">
    <property type="protein sequence ID" value="MDX6189951.1"/>
    <property type="molecule type" value="Genomic_DNA"/>
</dbReference>
<dbReference type="RefSeq" id="WP_230003121.1">
    <property type="nucleotide sequence ID" value="NZ_CP087134.1"/>
</dbReference>
<dbReference type="InterPro" id="IPR023393">
    <property type="entry name" value="START-like_dom_sf"/>
</dbReference>
<organism evidence="2 3">
    <name type="scientific">Flavobacterium cupriresistens</name>
    <dbReference type="NCBI Taxonomy" id="2893885"/>
    <lineage>
        <taxon>Bacteria</taxon>
        <taxon>Pseudomonadati</taxon>
        <taxon>Bacteroidota</taxon>
        <taxon>Flavobacteriia</taxon>
        <taxon>Flavobacteriales</taxon>
        <taxon>Flavobacteriaceae</taxon>
        <taxon>Flavobacterium</taxon>
    </lineage>
</organism>
<evidence type="ECO:0000256" key="1">
    <source>
        <dbReference type="SAM" id="Phobius"/>
    </source>
</evidence>
<evidence type="ECO:0000313" key="2">
    <source>
        <dbReference type="EMBL" id="MDX6189951.1"/>
    </source>
</evidence>
<reference evidence="2 3" key="1">
    <citation type="submission" date="2023-11" db="EMBL/GenBank/DDBJ databases">
        <title>Unpublished Manusciprt.</title>
        <authorList>
            <person name="Saticioglu I.B."/>
            <person name="Ay H."/>
            <person name="Ajmi N."/>
            <person name="Altun S."/>
            <person name="Duman M."/>
        </authorList>
    </citation>
    <scope>NUCLEOTIDE SEQUENCE [LARGE SCALE GENOMIC DNA]</scope>
    <source>
        <strain evidence="2 3">Fl-318</strain>
    </source>
</reference>
<dbReference type="SUPFAM" id="SSF55961">
    <property type="entry name" value="Bet v1-like"/>
    <property type="match status" value="1"/>
</dbReference>
<dbReference type="CDD" id="cd07818">
    <property type="entry name" value="SRPBCC_1"/>
    <property type="match status" value="1"/>
</dbReference>
<keyword evidence="3" id="KW-1185">Reference proteome</keyword>
<gene>
    <name evidence="2" type="ORF">SGQ83_11375</name>
</gene>
<dbReference type="Gene3D" id="3.30.530.20">
    <property type="match status" value="1"/>
</dbReference>
<proteinExistence type="predicted"/>
<comment type="caution">
    <text evidence="2">The sequence shown here is derived from an EMBL/GenBank/DDBJ whole genome shotgun (WGS) entry which is preliminary data.</text>
</comment>
<evidence type="ECO:0000313" key="3">
    <source>
        <dbReference type="Proteomes" id="UP001273350"/>
    </source>
</evidence>
<sequence>MFLLKILVVLVILIAVLCIIAAFAPKKYVITREITINKPAENVYEYLRFLNHHREFNQWLKYDPNTKIELKGNADGQEGAILSFESKHEKCGKGEFENVRLIKNKQIDFKIRFMAPYVFTADGTLFVNAANENQTNLVWKYQGGKDWPMNIILLFVNMDKIIGADIESTMRNIKTNTEKL</sequence>
<protein>
    <submittedName>
        <fullName evidence="2">SRPBCC family protein</fullName>
    </submittedName>
</protein>
<accession>A0ABU4RBI8</accession>
<dbReference type="Proteomes" id="UP001273350">
    <property type="component" value="Unassembled WGS sequence"/>
</dbReference>